<evidence type="ECO:0000313" key="2">
    <source>
        <dbReference type="Proteomes" id="UP001283361"/>
    </source>
</evidence>
<comment type="caution">
    <text evidence="1">The sequence shown here is derived from an EMBL/GenBank/DDBJ whole genome shotgun (WGS) entry which is preliminary data.</text>
</comment>
<reference evidence="1" key="1">
    <citation type="journal article" date="2023" name="G3 (Bethesda)">
        <title>A reference genome for the long-term kleptoplast-retaining sea slug Elysia crispata morphotype clarki.</title>
        <authorList>
            <person name="Eastman K.E."/>
            <person name="Pendleton A.L."/>
            <person name="Shaikh M.A."/>
            <person name="Suttiyut T."/>
            <person name="Ogas R."/>
            <person name="Tomko P."/>
            <person name="Gavelis G."/>
            <person name="Widhalm J.R."/>
            <person name="Wisecaver J.H."/>
        </authorList>
    </citation>
    <scope>NUCLEOTIDE SEQUENCE</scope>
    <source>
        <strain evidence="1">ECLA1</strain>
    </source>
</reference>
<protein>
    <submittedName>
        <fullName evidence="1">Uncharacterized protein</fullName>
    </submittedName>
</protein>
<sequence length="210" mass="23232">MGYFRSVKVTYSAQFIEGLLSQARSSRDCPTYLGYSLYVELANLGKVKDSTSLTLGIKVRSCHPNMLFHADDDDCFNTVTRIWHGWVGLVLPILPTRVGLVLPILPTSVGLFLPILPSRVGLFLPILPSRVGLFLPILPSTVEILSPLILDVFERPQCLKYHSIYTLENISGQSEIGAALKISARANSKESDVISKNIFTFIEDSAWFSG</sequence>
<dbReference type="EMBL" id="JAWDGP010000205">
    <property type="protein sequence ID" value="KAK3802906.1"/>
    <property type="molecule type" value="Genomic_DNA"/>
</dbReference>
<organism evidence="1 2">
    <name type="scientific">Elysia crispata</name>
    <name type="common">lettuce slug</name>
    <dbReference type="NCBI Taxonomy" id="231223"/>
    <lineage>
        <taxon>Eukaryota</taxon>
        <taxon>Metazoa</taxon>
        <taxon>Spiralia</taxon>
        <taxon>Lophotrochozoa</taxon>
        <taxon>Mollusca</taxon>
        <taxon>Gastropoda</taxon>
        <taxon>Heterobranchia</taxon>
        <taxon>Euthyneura</taxon>
        <taxon>Panpulmonata</taxon>
        <taxon>Sacoglossa</taxon>
        <taxon>Placobranchoidea</taxon>
        <taxon>Plakobranchidae</taxon>
        <taxon>Elysia</taxon>
    </lineage>
</organism>
<accession>A0AAE1ECW3</accession>
<gene>
    <name evidence="1" type="ORF">RRG08_020007</name>
</gene>
<keyword evidence="2" id="KW-1185">Reference proteome</keyword>
<dbReference type="AlphaFoldDB" id="A0AAE1ECW3"/>
<evidence type="ECO:0000313" key="1">
    <source>
        <dbReference type="EMBL" id="KAK3802906.1"/>
    </source>
</evidence>
<dbReference type="Proteomes" id="UP001283361">
    <property type="component" value="Unassembled WGS sequence"/>
</dbReference>
<proteinExistence type="predicted"/>
<name>A0AAE1ECW3_9GAST</name>